<dbReference type="PROSITE" id="PS51257">
    <property type="entry name" value="PROKAR_LIPOPROTEIN"/>
    <property type="match status" value="1"/>
</dbReference>
<keyword evidence="7" id="KW-1185">Reference proteome</keyword>
<proteinExistence type="predicted"/>
<dbReference type="EMBL" id="JACCJB010000015">
    <property type="protein sequence ID" value="KAF6220797.1"/>
    <property type="molecule type" value="Genomic_DNA"/>
</dbReference>
<evidence type="ECO:0000313" key="6">
    <source>
        <dbReference type="EMBL" id="KAF6220797.1"/>
    </source>
</evidence>
<sequence length="398" mass="43946">MTRPIMLKPLAILTIISSCTAAAFHLQEPKVLPSLDSSTGVGVTYIPMTDPNRLDPFTNYTQQRRVMISLYYPAQPSPPTNFLEQRPKADDWHHITPYMPPTTAALYDELVTPFGFPTNTFEQLSTLCQQNAPLQDDSMAHPLLIFSPGGGAPRFFYSTFLEDLARRGYVVAAIDHPHDALVVEFPDGQAVIGLNKSLTRDEVELLITVRAQDISFVLDELSRQSPSSAKIQINTTDVVAFGHSLGGGTIAEAALNDTRIKGGINVDGRMFGSMEKPNTTISKPILQFVSEASSADPYWRWDEEWARLSGWKLELVLNGAAHSTFSDMPLVAEVLDVRKKLGEDGKELLGKLDGIRGLEIVVEYVSAFAEFVLTGKKGSLLGNNGDERFPEVRVRRHT</sequence>
<dbReference type="Pfam" id="PF03403">
    <property type="entry name" value="PAF-AH_p_II"/>
    <property type="match status" value="2"/>
</dbReference>
<evidence type="ECO:0000256" key="2">
    <source>
        <dbReference type="ARBA" id="ARBA00022801"/>
    </source>
</evidence>
<keyword evidence="4" id="KW-0443">Lipid metabolism</keyword>
<evidence type="ECO:0000256" key="4">
    <source>
        <dbReference type="ARBA" id="ARBA00023098"/>
    </source>
</evidence>
<reference evidence="6 7" key="1">
    <citation type="journal article" date="2020" name="Genomics">
        <title>Complete, high-quality genomes from long-read metagenomic sequencing of two wolf lichen thalli reveals enigmatic genome architecture.</title>
        <authorList>
            <person name="McKenzie S.K."/>
            <person name="Walston R.F."/>
            <person name="Allen J.L."/>
        </authorList>
    </citation>
    <scope>NUCLEOTIDE SEQUENCE [LARGE SCALE GENOMIC DNA]</scope>
    <source>
        <strain evidence="6">WasteWater1</strain>
    </source>
</reference>
<evidence type="ECO:0000256" key="1">
    <source>
        <dbReference type="ARBA" id="ARBA00013201"/>
    </source>
</evidence>
<protein>
    <recommendedName>
        <fullName evidence="1">1-alkyl-2-acetylglycerophosphocholine esterase</fullName>
        <ecNumber evidence="1">3.1.1.47</ecNumber>
    </recommendedName>
</protein>
<comment type="caution">
    <text evidence="6">The sequence shown here is derived from an EMBL/GenBank/DDBJ whole genome shotgun (WGS) entry which is preliminary data.</text>
</comment>
<name>A0A8H6CC94_9LECA</name>
<organism evidence="6 7">
    <name type="scientific">Letharia lupina</name>
    <dbReference type="NCBI Taxonomy" id="560253"/>
    <lineage>
        <taxon>Eukaryota</taxon>
        <taxon>Fungi</taxon>
        <taxon>Dikarya</taxon>
        <taxon>Ascomycota</taxon>
        <taxon>Pezizomycotina</taxon>
        <taxon>Lecanoromycetes</taxon>
        <taxon>OSLEUM clade</taxon>
        <taxon>Lecanoromycetidae</taxon>
        <taxon>Lecanorales</taxon>
        <taxon>Lecanorineae</taxon>
        <taxon>Parmeliaceae</taxon>
        <taxon>Letharia</taxon>
    </lineage>
</organism>
<dbReference type="GO" id="GO:0003847">
    <property type="term" value="F:1-alkyl-2-acetylglycerophosphocholine esterase activity"/>
    <property type="evidence" value="ECO:0007669"/>
    <property type="project" value="UniProtKB-EC"/>
</dbReference>
<dbReference type="PANTHER" id="PTHR10272:SF14">
    <property type="entry name" value="PAF ACETYLHYDROLASE FAMILY PROTEIN"/>
    <property type="match status" value="1"/>
</dbReference>
<gene>
    <name evidence="6" type="ORF">HO133_002477</name>
</gene>
<keyword evidence="3" id="KW-0442">Lipid degradation</keyword>
<feature type="chain" id="PRO_5034653064" description="1-alkyl-2-acetylglycerophosphocholine esterase" evidence="5">
    <location>
        <begin position="22"/>
        <end position="398"/>
    </location>
</feature>
<evidence type="ECO:0000256" key="5">
    <source>
        <dbReference type="SAM" id="SignalP"/>
    </source>
</evidence>
<dbReference type="RefSeq" id="XP_037150232.1">
    <property type="nucleotide sequence ID" value="XM_037293403.1"/>
</dbReference>
<dbReference type="EC" id="3.1.1.47" evidence="1"/>
<accession>A0A8H6CC94</accession>
<dbReference type="Gene3D" id="3.40.50.1820">
    <property type="entry name" value="alpha/beta hydrolase"/>
    <property type="match status" value="1"/>
</dbReference>
<keyword evidence="2" id="KW-0378">Hydrolase</keyword>
<dbReference type="GeneID" id="59330890"/>
<evidence type="ECO:0000256" key="3">
    <source>
        <dbReference type="ARBA" id="ARBA00022963"/>
    </source>
</evidence>
<dbReference type="Proteomes" id="UP000593566">
    <property type="component" value="Unassembled WGS sequence"/>
</dbReference>
<evidence type="ECO:0000313" key="7">
    <source>
        <dbReference type="Proteomes" id="UP000593566"/>
    </source>
</evidence>
<dbReference type="SUPFAM" id="SSF53474">
    <property type="entry name" value="alpha/beta-Hydrolases"/>
    <property type="match status" value="1"/>
</dbReference>
<dbReference type="AlphaFoldDB" id="A0A8H6CC94"/>
<dbReference type="InterPro" id="IPR029058">
    <property type="entry name" value="AB_hydrolase_fold"/>
</dbReference>
<dbReference type="GO" id="GO:0016042">
    <property type="term" value="P:lipid catabolic process"/>
    <property type="evidence" value="ECO:0007669"/>
    <property type="project" value="UniProtKB-KW"/>
</dbReference>
<keyword evidence="5" id="KW-0732">Signal</keyword>
<feature type="signal peptide" evidence="5">
    <location>
        <begin position="1"/>
        <end position="21"/>
    </location>
</feature>
<dbReference type="PANTHER" id="PTHR10272">
    <property type="entry name" value="PLATELET-ACTIVATING FACTOR ACETYLHYDROLASE"/>
    <property type="match status" value="1"/>
</dbReference>